<proteinExistence type="predicted"/>
<comment type="caution">
    <text evidence="5">The sequence shown here is derived from an EMBL/GenBank/DDBJ whole genome shotgun (WGS) entry which is preliminary data.</text>
</comment>
<name>A0A226HJ31_9FLAO</name>
<dbReference type="RefSeq" id="WP_089049036.1">
    <property type="nucleotide sequence ID" value="NZ_FXTV01000014.1"/>
</dbReference>
<dbReference type="Proteomes" id="UP000198345">
    <property type="component" value="Unassembled WGS sequence"/>
</dbReference>
<organism evidence="5 6">
    <name type="scientific">Flavobacterium hercynium</name>
    <dbReference type="NCBI Taxonomy" id="387094"/>
    <lineage>
        <taxon>Bacteria</taxon>
        <taxon>Pseudomonadati</taxon>
        <taxon>Bacteroidota</taxon>
        <taxon>Flavobacteriia</taxon>
        <taxon>Flavobacteriales</taxon>
        <taxon>Flavobacteriaceae</taxon>
        <taxon>Flavobacterium</taxon>
    </lineage>
</organism>
<dbReference type="InterPro" id="IPR012338">
    <property type="entry name" value="Beta-lactam/transpept-like"/>
</dbReference>
<gene>
    <name evidence="5" type="ORF">B0A66_06475</name>
</gene>
<feature type="domain" description="Peptidase S12 Pab87-related C-terminal" evidence="4">
    <location>
        <begin position="371"/>
        <end position="456"/>
    </location>
</feature>
<dbReference type="EMBL" id="MUGW01000013">
    <property type="protein sequence ID" value="OXA93470.1"/>
    <property type="molecule type" value="Genomic_DNA"/>
</dbReference>
<dbReference type="GO" id="GO:0016020">
    <property type="term" value="C:membrane"/>
    <property type="evidence" value="ECO:0007669"/>
    <property type="project" value="UniProtKB-SubCell"/>
</dbReference>
<reference evidence="5 6" key="1">
    <citation type="submission" date="2016-11" db="EMBL/GenBank/DDBJ databases">
        <title>Whole genomes of Flavobacteriaceae.</title>
        <authorList>
            <person name="Stine C."/>
            <person name="Li C."/>
            <person name="Tadesse D."/>
        </authorList>
    </citation>
    <scope>NUCLEOTIDE SEQUENCE [LARGE SCALE GENOMIC DNA]</scope>
    <source>
        <strain evidence="5 6">DSM 18292</strain>
    </source>
</reference>
<evidence type="ECO:0000259" key="4">
    <source>
        <dbReference type="Pfam" id="PF11954"/>
    </source>
</evidence>
<dbReference type="PANTHER" id="PTHR46825">
    <property type="entry name" value="D-ALANYL-D-ALANINE-CARBOXYPEPTIDASE/ENDOPEPTIDASE AMPH"/>
    <property type="match status" value="1"/>
</dbReference>
<dbReference type="Pfam" id="PF00144">
    <property type="entry name" value="Beta-lactamase"/>
    <property type="match status" value="1"/>
</dbReference>
<comment type="subcellular location">
    <subcellularLocation>
        <location evidence="1">Membrane</location>
    </subcellularLocation>
</comment>
<keyword evidence="6" id="KW-1185">Reference proteome</keyword>
<evidence type="ECO:0000259" key="3">
    <source>
        <dbReference type="Pfam" id="PF00144"/>
    </source>
</evidence>
<dbReference type="GO" id="GO:0016787">
    <property type="term" value="F:hydrolase activity"/>
    <property type="evidence" value="ECO:0007669"/>
    <property type="project" value="UniProtKB-KW"/>
</dbReference>
<evidence type="ECO:0000313" key="6">
    <source>
        <dbReference type="Proteomes" id="UP000198345"/>
    </source>
</evidence>
<dbReference type="PANTHER" id="PTHR46825:SF11">
    <property type="entry name" value="PENICILLIN-BINDING PROTEIN 4"/>
    <property type="match status" value="1"/>
</dbReference>
<dbReference type="SUPFAM" id="SSF56601">
    <property type="entry name" value="beta-lactamase/transpeptidase-like"/>
    <property type="match status" value="1"/>
</dbReference>
<feature type="domain" description="Beta-lactamase-related" evidence="3">
    <location>
        <begin position="41"/>
        <end position="345"/>
    </location>
</feature>
<dbReference type="AlphaFoldDB" id="A0A226HJ31"/>
<evidence type="ECO:0000256" key="1">
    <source>
        <dbReference type="ARBA" id="ARBA00004370"/>
    </source>
</evidence>
<dbReference type="InterPro" id="IPR021860">
    <property type="entry name" value="Peptidase_S12_Pab87-rel_C"/>
</dbReference>
<accession>A0A226HJ31</accession>
<dbReference type="Gene3D" id="3.40.710.10">
    <property type="entry name" value="DD-peptidase/beta-lactamase superfamily"/>
    <property type="match status" value="1"/>
</dbReference>
<keyword evidence="5" id="KW-0378">Hydrolase</keyword>
<dbReference type="Pfam" id="PF11954">
    <property type="entry name" value="DUF3471"/>
    <property type="match status" value="1"/>
</dbReference>
<evidence type="ECO:0000313" key="5">
    <source>
        <dbReference type="EMBL" id="OXA93470.1"/>
    </source>
</evidence>
<keyword evidence="2" id="KW-0472">Membrane</keyword>
<sequence>MKLTITIGLLLIGHFTFGQDRIQKIDSLLNSLYSKEKINGNVLIAEKGKVIYSHSFGLANETTKEKLNENSIFELASCSKQFTAMGIMILKEKGKLNLDDDINKYLPELSFYKGVTIRNLLNHTGGLPNYMQLMDSLFDKSKIATNKDIITIFSKHQPKLLFEPNTKWEYSNTGYTLLASIIEKASGLTYAEYLKTAIFQPLKMKNTFVYNRRLSPKKIDNYAFGYVYSDSLKKYVLPEELKETKIVIWLDGVVGDGSVNSTVNDLLIWDRALYTNKLLTKEGMKAVFELATLKDGAKRNYGFGWGIEESADFGKIANHDGGWPGYVTFIDRHLTNDKTIIILQNHSNVSIPSKAIRSILYNKPLPVEKIRKEISITTEELQKFVGTYEVKKDYEIKISLDKDQLFSQLTKQNAFPIFAESEMLFFYKVVNAQIQFEKNEKGEISNLFLLQDGQKIEAKRTK</sequence>
<protein>
    <submittedName>
        <fullName evidence="5">Serine hydrolase</fullName>
    </submittedName>
</protein>
<dbReference type="InterPro" id="IPR001466">
    <property type="entry name" value="Beta-lactam-related"/>
</dbReference>
<evidence type="ECO:0000256" key="2">
    <source>
        <dbReference type="ARBA" id="ARBA00023136"/>
    </source>
</evidence>
<dbReference type="InterPro" id="IPR050491">
    <property type="entry name" value="AmpC-like"/>
</dbReference>
<dbReference type="OrthoDB" id="9793489at2"/>